<dbReference type="AlphaFoldDB" id="X6P4Q7"/>
<feature type="region of interest" description="Disordered" evidence="1">
    <location>
        <begin position="107"/>
        <end position="143"/>
    </location>
</feature>
<protein>
    <submittedName>
        <fullName evidence="2">Uncharacterized protein</fullName>
    </submittedName>
</protein>
<organism evidence="2 3">
    <name type="scientific">Reticulomyxa filosa</name>
    <dbReference type="NCBI Taxonomy" id="46433"/>
    <lineage>
        <taxon>Eukaryota</taxon>
        <taxon>Sar</taxon>
        <taxon>Rhizaria</taxon>
        <taxon>Retaria</taxon>
        <taxon>Foraminifera</taxon>
        <taxon>Monothalamids</taxon>
        <taxon>Reticulomyxidae</taxon>
        <taxon>Reticulomyxa</taxon>
    </lineage>
</organism>
<sequence>MRKLTNNNILLHGKMKKKTPFDVRIPILNLNLRVPASKDITVGDYLKLVKTRIQARGVSEQSIASLQKLFVKNDEANVELFEADILDHVVKENETIWIAPIDEKKKKEGAESERKMQKTSKKKKQGQGSQRKRDRDDGLAPANERGIPVKYRLWNTLGCCGTNSNNHKYTVPFEMTIGENLSMLEWKKLIAKRHEIAYDALVFDEKSTEERDVAAASEKKFVWNHCSCSLAKSHVVKFSLNFAIFVLFIVLSKPRFFE</sequence>
<feature type="compositionally biased region" description="Basic and acidic residues" evidence="1">
    <location>
        <begin position="107"/>
        <end position="116"/>
    </location>
</feature>
<proteinExistence type="predicted"/>
<accession>X6P4Q7</accession>
<comment type="caution">
    <text evidence="2">The sequence shown here is derived from an EMBL/GenBank/DDBJ whole genome shotgun (WGS) entry which is preliminary data.</text>
</comment>
<gene>
    <name evidence="2" type="ORF">RFI_03916</name>
</gene>
<evidence type="ECO:0000256" key="1">
    <source>
        <dbReference type="SAM" id="MobiDB-lite"/>
    </source>
</evidence>
<keyword evidence="3" id="KW-1185">Reference proteome</keyword>
<dbReference type="Proteomes" id="UP000023152">
    <property type="component" value="Unassembled WGS sequence"/>
</dbReference>
<evidence type="ECO:0000313" key="3">
    <source>
        <dbReference type="Proteomes" id="UP000023152"/>
    </source>
</evidence>
<dbReference type="EMBL" id="ASPP01003606">
    <property type="protein sequence ID" value="ETO33191.1"/>
    <property type="molecule type" value="Genomic_DNA"/>
</dbReference>
<evidence type="ECO:0000313" key="2">
    <source>
        <dbReference type="EMBL" id="ETO33191.1"/>
    </source>
</evidence>
<reference evidence="2 3" key="1">
    <citation type="journal article" date="2013" name="Curr. Biol.">
        <title>The Genome of the Foraminiferan Reticulomyxa filosa.</title>
        <authorList>
            <person name="Glockner G."/>
            <person name="Hulsmann N."/>
            <person name="Schleicher M."/>
            <person name="Noegel A.A."/>
            <person name="Eichinger L."/>
            <person name="Gallinger C."/>
            <person name="Pawlowski J."/>
            <person name="Sierra R."/>
            <person name="Euteneuer U."/>
            <person name="Pillet L."/>
            <person name="Moustafa A."/>
            <person name="Platzer M."/>
            <person name="Groth M."/>
            <person name="Szafranski K."/>
            <person name="Schliwa M."/>
        </authorList>
    </citation>
    <scope>NUCLEOTIDE SEQUENCE [LARGE SCALE GENOMIC DNA]</scope>
</reference>
<name>X6P4Q7_RETFI</name>